<keyword evidence="2" id="KW-0902">Two-component regulatory system</keyword>
<evidence type="ECO:0000256" key="2">
    <source>
        <dbReference type="ARBA" id="ARBA00023012"/>
    </source>
</evidence>
<evidence type="ECO:0000259" key="7">
    <source>
        <dbReference type="PROSITE" id="PS51755"/>
    </source>
</evidence>
<organism evidence="8">
    <name type="scientific">bioreactor metagenome</name>
    <dbReference type="NCBI Taxonomy" id="1076179"/>
    <lineage>
        <taxon>unclassified sequences</taxon>
        <taxon>metagenomes</taxon>
        <taxon>ecological metagenomes</taxon>
    </lineage>
</organism>
<dbReference type="GO" id="GO:0000156">
    <property type="term" value="F:phosphorelay response regulator activity"/>
    <property type="evidence" value="ECO:0007669"/>
    <property type="project" value="TreeGrafter"/>
</dbReference>
<dbReference type="SMART" id="SM00862">
    <property type="entry name" value="Trans_reg_C"/>
    <property type="match status" value="1"/>
</dbReference>
<dbReference type="InterPro" id="IPR011006">
    <property type="entry name" value="CheY-like_superfamily"/>
</dbReference>
<dbReference type="Gene3D" id="6.10.250.690">
    <property type="match status" value="1"/>
</dbReference>
<dbReference type="PANTHER" id="PTHR48111">
    <property type="entry name" value="REGULATOR OF RPOS"/>
    <property type="match status" value="1"/>
</dbReference>
<dbReference type="InterPro" id="IPR039420">
    <property type="entry name" value="WalR-like"/>
</dbReference>
<evidence type="ECO:0000259" key="6">
    <source>
        <dbReference type="PROSITE" id="PS50110"/>
    </source>
</evidence>
<dbReference type="Gene3D" id="3.40.50.2300">
    <property type="match status" value="1"/>
</dbReference>
<dbReference type="Gene3D" id="1.10.10.10">
    <property type="entry name" value="Winged helix-like DNA-binding domain superfamily/Winged helix DNA-binding domain"/>
    <property type="match status" value="1"/>
</dbReference>
<name>A0A644TBT0_9ZZZZ</name>
<proteinExistence type="predicted"/>
<reference evidence="8" key="1">
    <citation type="submission" date="2019-08" db="EMBL/GenBank/DDBJ databases">
        <authorList>
            <person name="Kucharzyk K."/>
            <person name="Murdoch R.W."/>
            <person name="Higgins S."/>
            <person name="Loffler F."/>
        </authorList>
    </citation>
    <scope>NUCLEOTIDE SEQUENCE</scope>
</reference>
<dbReference type="GO" id="GO:0005829">
    <property type="term" value="C:cytosol"/>
    <property type="evidence" value="ECO:0007669"/>
    <property type="project" value="TreeGrafter"/>
</dbReference>
<dbReference type="CDD" id="cd00383">
    <property type="entry name" value="trans_reg_C"/>
    <property type="match status" value="1"/>
</dbReference>
<dbReference type="InterPro" id="IPR036388">
    <property type="entry name" value="WH-like_DNA-bd_sf"/>
</dbReference>
<keyword evidence="3" id="KW-0805">Transcription regulation</keyword>
<evidence type="ECO:0000256" key="5">
    <source>
        <dbReference type="ARBA" id="ARBA00023163"/>
    </source>
</evidence>
<keyword evidence="1" id="KW-0597">Phosphoprotein</keyword>
<dbReference type="CDD" id="cd17574">
    <property type="entry name" value="REC_OmpR"/>
    <property type="match status" value="1"/>
</dbReference>
<evidence type="ECO:0000256" key="4">
    <source>
        <dbReference type="ARBA" id="ARBA00023125"/>
    </source>
</evidence>
<gene>
    <name evidence="8" type="primary">arlR_3</name>
    <name evidence="8" type="ORF">SDC9_09982</name>
</gene>
<evidence type="ECO:0000256" key="3">
    <source>
        <dbReference type="ARBA" id="ARBA00023015"/>
    </source>
</evidence>
<dbReference type="EMBL" id="VSSQ01000024">
    <property type="protein sequence ID" value="MPL64330.1"/>
    <property type="molecule type" value="Genomic_DNA"/>
</dbReference>
<sequence>MGLPLNQSILIIEDEEKIARFVELELGYEGYNVTKAFDGRTGLELAETGRFDLILLDVMLPKLNGTEVLRRIRRTSAVPIIMLTARDSVMDKVSGLDSGANDYITKPFAIEELLARIRNALRNTAPLSSTEVLSASGLELDADRRTVTMRGKPVDLTKREFDLLHFLLKNKGIVLSRESLLENVWGFDFAGDTNAVDVYIRFLRGKIDEVFNLKFIHTVRGVGYVIKDDQ</sequence>
<dbReference type="GO" id="GO:0032993">
    <property type="term" value="C:protein-DNA complex"/>
    <property type="evidence" value="ECO:0007669"/>
    <property type="project" value="TreeGrafter"/>
</dbReference>
<dbReference type="FunFam" id="1.10.10.10:FF:000005">
    <property type="entry name" value="Two-component system response regulator"/>
    <property type="match status" value="1"/>
</dbReference>
<dbReference type="FunFam" id="3.40.50.2300:FF:000001">
    <property type="entry name" value="DNA-binding response regulator PhoB"/>
    <property type="match status" value="1"/>
</dbReference>
<dbReference type="GO" id="GO:0000976">
    <property type="term" value="F:transcription cis-regulatory region binding"/>
    <property type="evidence" value="ECO:0007669"/>
    <property type="project" value="TreeGrafter"/>
</dbReference>
<dbReference type="InterPro" id="IPR001789">
    <property type="entry name" value="Sig_transdc_resp-reg_receiver"/>
</dbReference>
<dbReference type="GO" id="GO:0006355">
    <property type="term" value="P:regulation of DNA-templated transcription"/>
    <property type="evidence" value="ECO:0007669"/>
    <property type="project" value="InterPro"/>
</dbReference>
<evidence type="ECO:0000256" key="1">
    <source>
        <dbReference type="ARBA" id="ARBA00022553"/>
    </source>
</evidence>
<keyword evidence="4" id="KW-0238">DNA-binding</keyword>
<evidence type="ECO:0000313" key="8">
    <source>
        <dbReference type="EMBL" id="MPL64330.1"/>
    </source>
</evidence>
<dbReference type="PROSITE" id="PS50110">
    <property type="entry name" value="RESPONSE_REGULATORY"/>
    <property type="match status" value="1"/>
</dbReference>
<protein>
    <submittedName>
        <fullName evidence="8">Response regulator ArlR</fullName>
    </submittedName>
</protein>
<accession>A0A644TBT0</accession>
<feature type="domain" description="Response regulatory" evidence="6">
    <location>
        <begin position="8"/>
        <end position="121"/>
    </location>
</feature>
<dbReference type="SUPFAM" id="SSF52172">
    <property type="entry name" value="CheY-like"/>
    <property type="match status" value="1"/>
</dbReference>
<feature type="domain" description="OmpR/PhoB-type" evidence="7">
    <location>
        <begin position="130"/>
        <end position="228"/>
    </location>
</feature>
<dbReference type="PROSITE" id="PS51755">
    <property type="entry name" value="OMPR_PHOB"/>
    <property type="match status" value="1"/>
</dbReference>
<dbReference type="PANTHER" id="PTHR48111:SF22">
    <property type="entry name" value="REGULATOR OF RPOS"/>
    <property type="match status" value="1"/>
</dbReference>
<dbReference type="Pfam" id="PF00486">
    <property type="entry name" value="Trans_reg_C"/>
    <property type="match status" value="1"/>
</dbReference>
<comment type="caution">
    <text evidence="8">The sequence shown here is derived from an EMBL/GenBank/DDBJ whole genome shotgun (WGS) entry which is preliminary data.</text>
</comment>
<dbReference type="Pfam" id="PF00072">
    <property type="entry name" value="Response_reg"/>
    <property type="match status" value="1"/>
</dbReference>
<keyword evidence="5" id="KW-0804">Transcription</keyword>
<dbReference type="SMART" id="SM00448">
    <property type="entry name" value="REC"/>
    <property type="match status" value="1"/>
</dbReference>
<dbReference type="InterPro" id="IPR001867">
    <property type="entry name" value="OmpR/PhoB-type_DNA-bd"/>
</dbReference>
<dbReference type="AlphaFoldDB" id="A0A644TBT0"/>